<dbReference type="EMBL" id="QMEV01000001">
    <property type="protein sequence ID" value="RAV17480.1"/>
    <property type="molecule type" value="Genomic_DNA"/>
</dbReference>
<accession>A0A329MCC6</accession>
<comment type="caution">
    <text evidence="1">The sequence shown here is derived from an EMBL/GenBank/DDBJ whole genome shotgun (WGS) entry which is preliminary data.</text>
</comment>
<gene>
    <name evidence="1" type="ORF">DQP57_00185</name>
</gene>
<dbReference type="OrthoDB" id="950196at2"/>
<dbReference type="AlphaFoldDB" id="A0A329MCC6"/>
<evidence type="ECO:0000313" key="2">
    <source>
        <dbReference type="Proteomes" id="UP000250915"/>
    </source>
</evidence>
<dbReference type="RefSeq" id="WP_112630596.1">
    <property type="nucleotide sequence ID" value="NZ_QMEV01000001.1"/>
</dbReference>
<evidence type="ECO:0000313" key="1">
    <source>
        <dbReference type="EMBL" id="RAV17480.1"/>
    </source>
</evidence>
<dbReference type="InterPro" id="IPR011051">
    <property type="entry name" value="RmlC_Cupin_sf"/>
</dbReference>
<sequence>MASRAERKQLNKNWLRKLLTGQPHFIIGGEHNPYLLRWFLIPRNSFINIYLHKFKRSDDDRALHDHPWWFASLILKGQYIEHRDDGSTRHRKAGSVALRRPNTLHRVQLLQEVVTSDAGWTMQRERPTWTLIVTGPKLRNWGFECARGWVPWEYFEHNNGCGEYA</sequence>
<proteinExistence type="predicted"/>
<dbReference type="Proteomes" id="UP000250915">
    <property type="component" value="Unassembled WGS sequence"/>
</dbReference>
<organism evidence="1 2">
    <name type="scientific">Mycobacterium colombiense</name>
    <dbReference type="NCBI Taxonomy" id="339268"/>
    <lineage>
        <taxon>Bacteria</taxon>
        <taxon>Bacillati</taxon>
        <taxon>Actinomycetota</taxon>
        <taxon>Actinomycetes</taxon>
        <taxon>Mycobacteriales</taxon>
        <taxon>Mycobacteriaceae</taxon>
        <taxon>Mycobacterium</taxon>
        <taxon>Mycobacterium avium complex (MAC)</taxon>
    </lineage>
</organism>
<name>A0A329MCC6_9MYCO</name>
<dbReference type="SUPFAM" id="SSF51182">
    <property type="entry name" value="RmlC-like cupins"/>
    <property type="match status" value="1"/>
</dbReference>
<protein>
    <submittedName>
        <fullName evidence="1">Uncharacterized protein</fullName>
    </submittedName>
</protein>
<reference evidence="1 2" key="1">
    <citation type="submission" date="2018-06" db="EMBL/GenBank/DDBJ databases">
        <title>NTM in soil in Japan.</title>
        <authorList>
            <person name="Ohya K."/>
        </authorList>
    </citation>
    <scope>NUCLEOTIDE SEQUENCE [LARGE SCALE GENOMIC DNA]</scope>
    <source>
        <strain evidence="1 2">GF28</strain>
    </source>
</reference>